<dbReference type="Pfam" id="PF13732">
    <property type="entry name" value="DrrA1-3_C"/>
    <property type="match status" value="1"/>
</dbReference>
<dbReference type="Pfam" id="PF00005">
    <property type="entry name" value="ABC_tran"/>
    <property type="match status" value="1"/>
</dbReference>
<dbReference type="Proteomes" id="UP001596201">
    <property type="component" value="Unassembled WGS sequence"/>
</dbReference>
<dbReference type="PANTHER" id="PTHR43335">
    <property type="entry name" value="ABC TRANSPORTER, ATP-BINDING PROTEIN"/>
    <property type="match status" value="1"/>
</dbReference>
<proteinExistence type="inferred from homology"/>
<dbReference type="EMBL" id="JBHSKX010000004">
    <property type="protein sequence ID" value="MFC5369136.1"/>
    <property type="molecule type" value="Genomic_DNA"/>
</dbReference>
<dbReference type="PROSITE" id="PS50893">
    <property type="entry name" value="ABC_TRANSPORTER_2"/>
    <property type="match status" value="1"/>
</dbReference>
<comment type="caution">
    <text evidence="6">The sequence shown here is derived from an EMBL/GenBank/DDBJ whole genome shotgun (WGS) entry which is preliminary data.</text>
</comment>
<dbReference type="RefSeq" id="WP_227231422.1">
    <property type="nucleotide sequence ID" value="NZ_JAJCVJ010000003.1"/>
</dbReference>
<keyword evidence="3" id="KW-0547">Nucleotide-binding</keyword>
<feature type="domain" description="ABC transporter" evidence="5">
    <location>
        <begin position="7"/>
        <end position="232"/>
    </location>
</feature>
<dbReference type="PANTHER" id="PTHR43335:SF4">
    <property type="entry name" value="ABC TRANSPORTER, ATP-BINDING PROTEIN"/>
    <property type="match status" value="1"/>
</dbReference>
<dbReference type="Gene3D" id="3.40.50.300">
    <property type="entry name" value="P-loop containing nucleotide triphosphate hydrolases"/>
    <property type="match status" value="1"/>
</dbReference>
<dbReference type="InterPro" id="IPR003439">
    <property type="entry name" value="ABC_transporter-like_ATP-bd"/>
</dbReference>
<dbReference type="GO" id="GO:0005524">
    <property type="term" value="F:ATP binding"/>
    <property type="evidence" value="ECO:0007669"/>
    <property type="project" value="UniProtKB-KW"/>
</dbReference>
<organism evidence="6 7">
    <name type="scientific">Salinirubrum litoreum</name>
    <dbReference type="NCBI Taxonomy" id="1126234"/>
    <lineage>
        <taxon>Archaea</taxon>
        <taxon>Methanobacteriati</taxon>
        <taxon>Methanobacteriota</taxon>
        <taxon>Stenosarchaea group</taxon>
        <taxon>Halobacteria</taxon>
        <taxon>Halobacteriales</taxon>
        <taxon>Haloferacaceae</taxon>
        <taxon>Salinirubrum</taxon>
    </lineage>
</organism>
<keyword evidence="2" id="KW-0813">Transport</keyword>
<evidence type="ECO:0000256" key="1">
    <source>
        <dbReference type="ARBA" id="ARBA00005417"/>
    </source>
</evidence>
<evidence type="ECO:0000256" key="2">
    <source>
        <dbReference type="ARBA" id="ARBA00022448"/>
    </source>
</evidence>
<dbReference type="InterPro" id="IPR027417">
    <property type="entry name" value="P-loop_NTPase"/>
</dbReference>
<name>A0ABD5RH30_9EURY</name>
<reference evidence="6 7" key="1">
    <citation type="journal article" date="2019" name="Int. J. Syst. Evol. Microbiol.">
        <title>The Global Catalogue of Microorganisms (GCM) 10K type strain sequencing project: providing services to taxonomists for standard genome sequencing and annotation.</title>
        <authorList>
            <consortium name="The Broad Institute Genomics Platform"/>
            <consortium name="The Broad Institute Genome Sequencing Center for Infectious Disease"/>
            <person name="Wu L."/>
            <person name="Ma J."/>
        </authorList>
    </citation>
    <scope>NUCLEOTIDE SEQUENCE [LARGE SCALE GENOMIC DNA]</scope>
    <source>
        <strain evidence="6 7">CGMCC 1.12237</strain>
    </source>
</reference>
<keyword evidence="7" id="KW-1185">Reference proteome</keyword>
<dbReference type="AlphaFoldDB" id="A0ABD5RH30"/>
<comment type="similarity">
    <text evidence="1">Belongs to the ABC transporter superfamily.</text>
</comment>
<dbReference type="SUPFAM" id="SSF52540">
    <property type="entry name" value="P-loop containing nucleoside triphosphate hydrolases"/>
    <property type="match status" value="1"/>
</dbReference>
<evidence type="ECO:0000256" key="4">
    <source>
        <dbReference type="ARBA" id="ARBA00022840"/>
    </source>
</evidence>
<evidence type="ECO:0000313" key="7">
    <source>
        <dbReference type="Proteomes" id="UP001596201"/>
    </source>
</evidence>
<dbReference type="InterPro" id="IPR025302">
    <property type="entry name" value="DrrA1/2-like_C"/>
</dbReference>
<dbReference type="SMART" id="SM00382">
    <property type="entry name" value="AAA"/>
    <property type="match status" value="1"/>
</dbReference>
<gene>
    <name evidence="6" type="ORF">ACFPJ5_19580</name>
</gene>
<protein>
    <submittedName>
        <fullName evidence="6">ATP-binding cassette domain-containing protein</fullName>
    </submittedName>
</protein>
<sequence length="308" mass="33049">MPSTPAIEFDSISKQFGDVTALHDLDLTVEEGEIYGFLGPNGAGKSTAINILLGFLPPTDGQATVLGYGTQTESTTLRQHLGVLPEGYQVYGRLTGREHLEVAAESKGATPEYDRLLDRVGIREAADRKAGTYSKGMTQRLVFGMALVGEPDLLILDEPSSGLDPNGAKEMREIILEENDRGTTVFFSSHILSQVEAVCDRVGILRAGSLIAEDSIQGLRQTVDTGDVLTVSLDSVTDDCVTAVETLDGVSDVQTERRELTVTLDGGSKTAVLQALESTGAEVRDFSTEEKSLEELFTAYTEPEGRSA</sequence>
<dbReference type="InterPro" id="IPR003593">
    <property type="entry name" value="AAA+_ATPase"/>
</dbReference>
<evidence type="ECO:0000256" key="3">
    <source>
        <dbReference type="ARBA" id="ARBA00022741"/>
    </source>
</evidence>
<evidence type="ECO:0000313" key="6">
    <source>
        <dbReference type="EMBL" id="MFC5369136.1"/>
    </source>
</evidence>
<evidence type="ECO:0000259" key="5">
    <source>
        <dbReference type="PROSITE" id="PS50893"/>
    </source>
</evidence>
<keyword evidence="4 6" id="KW-0067">ATP-binding</keyword>
<accession>A0ABD5RH30</accession>